<proteinExistence type="predicted"/>
<evidence type="ECO:0000313" key="8">
    <source>
        <dbReference type="EMBL" id="RNB79617.1"/>
    </source>
</evidence>
<feature type="domain" description="IclR-ED" evidence="7">
    <location>
        <begin position="65"/>
        <end position="247"/>
    </location>
</feature>
<evidence type="ECO:0000256" key="1">
    <source>
        <dbReference type="ARBA" id="ARBA00023015"/>
    </source>
</evidence>
<gene>
    <name evidence="8" type="ORF">EDM56_29310</name>
</gene>
<dbReference type="InterPro" id="IPR050707">
    <property type="entry name" value="HTH_MetabolicPath_Reg"/>
</dbReference>
<organism evidence="8 9">
    <name type="scientific">Brevibacillus fluminis</name>
    <dbReference type="NCBI Taxonomy" id="511487"/>
    <lineage>
        <taxon>Bacteria</taxon>
        <taxon>Bacillati</taxon>
        <taxon>Bacillota</taxon>
        <taxon>Bacilli</taxon>
        <taxon>Bacillales</taxon>
        <taxon>Paenibacillaceae</taxon>
        <taxon>Brevibacillus</taxon>
    </lineage>
</organism>
<keyword evidence="2" id="KW-0238">DNA-binding</keyword>
<keyword evidence="1" id="KW-0805">Transcription regulation</keyword>
<dbReference type="SUPFAM" id="SSF55781">
    <property type="entry name" value="GAF domain-like"/>
    <property type="match status" value="1"/>
</dbReference>
<dbReference type="FunFam" id="1.10.10.10:FF:000056">
    <property type="entry name" value="IclR family transcriptional regulator"/>
    <property type="match status" value="1"/>
</dbReference>
<dbReference type="OrthoDB" id="9791752at2"/>
<dbReference type="Pfam" id="PF09339">
    <property type="entry name" value="HTH_IclR"/>
    <property type="match status" value="1"/>
</dbReference>
<dbReference type="GO" id="GO:0045892">
    <property type="term" value="P:negative regulation of DNA-templated transcription"/>
    <property type="evidence" value="ECO:0007669"/>
    <property type="project" value="TreeGrafter"/>
</dbReference>
<evidence type="ECO:0000256" key="5">
    <source>
        <dbReference type="ARBA" id="ARBA00070406"/>
    </source>
</evidence>
<dbReference type="InterPro" id="IPR014757">
    <property type="entry name" value="Tscrpt_reg_IclR_C"/>
</dbReference>
<dbReference type="RefSeq" id="WP_122921467.1">
    <property type="nucleotide sequence ID" value="NZ_RHHQ01000028.1"/>
</dbReference>
<dbReference type="AlphaFoldDB" id="A0A3M8CWK6"/>
<dbReference type="GO" id="GO:0003700">
    <property type="term" value="F:DNA-binding transcription factor activity"/>
    <property type="evidence" value="ECO:0007669"/>
    <property type="project" value="TreeGrafter"/>
</dbReference>
<dbReference type="PROSITE" id="PS51078">
    <property type="entry name" value="ICLR_ED"/>
    <property type="match status" value="1"/>
</dbReference>
<sequence length="249" mass="27983">MLKTLDQALKLLQYFTRERPQWGVRELAAEMEMSHTVAYRMLVTFTRHGLLTQEPETKKYRLGLKVLEYGGIIRDQLNITDIIYPVMKALSDKTGESIFLTWLDGSDGICTEIVESNQSIKYALNVGSRTPLYAGASNKVIMAYMPIDVIKAILEKGLQPKTPNTIANRESLLQNLETIKKAGWAYSLGEYTEDTFGVAMPIFDSSGKPVASLTIAGPKYRMSDEKVPEMVDALRKSIDSIHQIVQQIM</sequence>
<dbReference type="Gene3D" id="1.10.10.10">
    <property type="entry name" value="Winged helix-like DNA-binding domain superfamily/Winged helix DNA-binding domain"/>
    <property type="match status" value="1"/>
</dbReference>
<dbReference type="PANTHER" id="PTHR30136">
    <property type="entry name" value="HELIX-TURN-HELIX TRANSCRIPTIONAL REGULATOR, ICLR FAMILY"/>
    <property type="match status" value="1"/>
</dbReference>
<comment type="function">
    <text evidence="4">May be an activator protein for the gylABX operon.</text>
</comment>
<comment type="caution">
    <text evidence="8">The sequence shown here is derived from an EMBL/GenBank/DDBJ whole genome shotgun (WGS) entry which is preliminary data.</text>
</comment>
<dbReference type="Proteomes" id="UP000271031">
    <property type="component" value="Unassembled WGS sequence"/>
</dbReference>
<dbReference type="EMBL" id="RHHQ01000028">
    <property type="protein sequence ID" value="RNB79617.1"/>
    <property type="molecule type" value="Genomic_DNA"/>
</dbReference>
<dbReference type="GO" id="GO:0003677">
    <property type="term" value="F:DNA binding"/>
    <property type="evidence" value="ECO:0007669"/>
    <property type="project" value="UniProtKB-KW"/>
</dbReference>
<dbReference type="InterPro" id="IPR005471">
    <property type="entry name" value="Tscrpt_reg_IclR_N"/>
</dbReference>
<evidence type="ECO:0000256" key="4">
    <source>
        <dbReference type="ARBA" id="ARBA00058938"/>
    </source>
</evidence>
<dbReference type="Gene3D" id="3.30.450.40">
    <property type="match status" value="1"/>
</dbReference>
<evidence type="ECO:0000259" key="6">
    <source>
        <dbReference type="PROSITE" id="PS51077"/>
    </source>
</evidence>
<dbReference type="InterPro" id="IPR029016">
    <property type="entry name" value="GAF-like_dom_sf"/>
</dbReference>
<protein>
    <recommendedName>
        <fullName evidence="5">Glycerol operon regulatory protein</fullName>
    </recommendedName>
</protein>
<dbReference type="SMART" id="SM00346">
    <property type="entry name" value="HTH_ICLR"/>
    <property type="match status" value="1"/>
</dbReference>
<feature type="domain" description="HTH iclR-type" evidence="6">
    <location>
        <begin position="2"/>
        <end position="64"/>
    </location>
</feature>
<evidence type="ECO:0000256" key="2">
    <source>
        <dbReference type="ARBA" id="ARBA00023125"/>
    </source>
</evidence>
<dbReference type="InterPro" id="IPR036390">
    <property type="entry name" value="WH_DNA-bd_sf"/>
</dbReference>
<accession>A0A3M8CWK6</accession>
<evidence type="ECO:0000259" key="7">
    <source>
        <dbReference type="PROSITE" id="PS51078"/>
    </source>
</evidence>
<dbReference type="PROSITE" id="PS51077">
    <property type="entry name" value="HTH_ICLR"/>
    <property type="match status" value="1"/>
</dbReference>
<reference evidence="8 9" key="1">
    <citation type="submission" date="2018-10" db="EMBL/GenBank/DDBJ databases">
        <title>Phylogenomics of Brevibacillus.</title>
        <authorList>
            <person name="Dunlap C."/>
        </authorList>
    </citation>
    <scope>NUCLEOTIDE SEQUENCE [LARGE SCALE GENOMIC DNA]</scope>
    <source>
        <strain evidence="8 9">JCM 15716</strain>
    </source>
</reference>
<dbReference type="Pfam" id="PF01614">
    <property type="entry name" value="IclR_C"/>
    <property type="match status" value="1"/>
</dbReference>
<evidence type="ECO:0000256" key="3">
    <source>
        <dbReference type="ARBA" id="ARBA00023163"/>
    </source>
</evidence>
<evidence type="ECO:0000313" key="9">
    <source>
        <dbReference type="Proteomes" id="UP000271031"/>
    </source>
</evidence>
<dbReference type="InterPro" id="IPR036388">
    <property type="entry name" value="WH-like_DNA-bd_sf"/>
</dbReference>
<keyword evidence="9" id="KW-1185">Reference proteome</keyword>
<keyword evidence="3" id="KW-0804">Transcription</keyword>
<dbReference type="PANTHER" id="PTHR30136:SF24">
    <property type="entry name" value="HTH-TYPE TRANSCRIPTIONAL REPRESSOR ALLR"/>
    <property type="match status" value="1"/>
</dbReference>
<dbReference type="SUPFAM" id="SSF46785">
    <property type="entry name" value="Winged helix' DNA-binding domain"/>
    <property type="match status" value="1"/>
</dbReference>
<name>A0A3M8CWK6_9BACL</name>